<accession>I1CLT1</accession>
<dbReference type="RefSeq" id="XP_067524807.1">
    <property type="nucleotide sequence ID" value="XM_067668706.1"/>
</dbReference>
<dbReference type="VEuPathDB" id="FungiDB:RO3G_14122"/>
<evidence type="ECO:0000313" key="1">
    <source>
        <dbReference type="EMBL" id="EIE89411.1"/>
    </source>
</evidence>
<evidence type="ECO:0000313" key="2">
    <source>
        <dbReference type="Proteomes" id="UP000009138"/>
    </source>
</evidence>
<dbReference type="GeneID" id="93621087"/>
<keyword evidence="2" id="KW-1185">Reference proteome</keyword>
<dbReference type="OrthoDB" id="2251053at2759"/>
<name>I1CLT1_RHIO9</name>
<gene>
    <name evidence="1" type="ORF">RO3G_14122</name>
</gene>
<dbReference type="Proteomes" id="UP000009138">
    <property type="component" value="Unassembled WGS sequence"/>
</dbReference>
<dbReference type="EMBL" id="CH476744">
    <property type="protein sequence ID" value="EIE89411.1"/>
    <property type="molecule type" value="Genomic_DNA"/>
</dbReference>
<organism evidence="1 2">
    <name type="scientific">Rhizopus delemar (strain RA 99-880 / ATCC MYA-4621 / FGSC 9543 / NRRL 43880)</name>
    <name type="common">Mucormycosis agent</name>
    <name type="synonym">Rhizopus arrhizus var. delemar</name>
    <dbReference type="NCBI Taxonomy" id="246409"/>
    <lineage>
        <taxon>Eukaryota</taxon>
        <taxon>Fungi</taxon>
        <taxon>Fungi incertae sedis</taxon>
        <taxon>Mucoromycota</taxon>
        <taxon>Mucoromycotina</taxon>
        <taxon>Mucoromycetes</taxon>
        <taxon>Mucorales</taxon>
        <taxon>Mucorineae</taxon>
        <taxon>Rhizopodaceae</taxon>
        <taxon>Rhizopus</taxon>
    </lineage>
</organism>
<dbReference type="InParanoid" id="I1CLT1"/>
<dbReference type="AlphaFoldDB" id="I1CLT1"/>
<sequence length="115" mass="12861">MAITFAQSAFSKQKSSVADSLTKNSKQKLSAVEQLSNVKMGHKMDTIYTSGNVELGCLEIGDAPCQTKAWYDSRMKMLFVMKDMLMSIVKKAAVKLDDIHIVGYSINSKYFHKKT</sequence>
<protein>
    <submittedName>
        <fullName evidence="1">Uncharacterized protein</fullName>
    </submittedName>
</protein>
<proteinExistence type="predicted"/>
<reference evidence="1 2" key="1">
    <citation type="journal article" date="2009" name="PLoS Genet.">
        <title>Genomic analysis of the basal lineage fungus Rhizopus oryzae reveals a whole-genome duplication.</title>
        <authorList>
            <person name="Ma L.-J."/>
            <person name="Ibrahim A.S."/>
            <person name="Skory C."/>
            <person name="Grabherr M.G."/>
            <person name="Burger G."/>
            <person name="Butler M."/>
            <person name="Elias M."/>
            <person name="Idnurm A."/>
            <person name="Lang B.F."/>
            <person name="Sone T."/>
            <person name="Abe A."/>
            <person name="Calvo S.E."/>
            <person name="Corrochano L.M."/>
            <person name="Engels R."/>
            <person name="Fu J."/>
            <person name="Hansberg W."/>
            <person name="Kim J.-M."/>
            <person name="Kodira C.D."/>
            <person name="Koehrsen M.J."/>
            <person name="Liu B."/>
            <person name="Miranda-Saavedra D."/>
            <person name="O'Leary S."/>
            <person name="Ortiz-Castellanos L."/>
            <person name="Poulter R."/>
            <person name="Rodriguez-Romero J."/>
            <person name="Ruiz-Herrera J."/>
            <person name="Shen Y.-Q."/>
            <person name="Zeng Q."/>
            <person name="Galagan J."/>
            <person name="Birren B.W."/>
            <person name="Cuomo C.A."/>
            <person name="Wickes B.L."/>
        </authorList>
    </citation>
    <scope>NUCLEOTIDE SEQUENCE [LARGE SCALE GENOMIC DNA]</scope>
    <source>
        <strain evidence="2">RA 99-880 / ATCC MYA-4621 / FGSC 9543 / NRRL 43880</strain>
    </source>
</reference>